<dbReference type="InterPro" id="IPR010917">
    <property type="entry name" value="TonB_rcpt_CS"/>
</dbReference>
<dbReference type="STRING" id="692370.A6F68_00093"/>
<comment type="similarity">
    <text evidence="12 14">Belongs to the TonB-dependent receptor family.</text>
</comment>
<keyword evidence="9 14" id="KW-0798">TonB box</keyword>
<gene>
    <name evidence="17" type="primary">cirA_1</name>
    <name evidence="17" type="ORF">A6F68_00093</name>
</gene>
<evidence type="ECO:0000256" key="4">
    <source>
        <dbReference type="ARBA" id="ARBA00022496"/>
    </source>
</evidence>
<keyword evidence="5 12" id="KW-0812">Transmembrane</keyword>
<dbReference type="RefSeq" id="WP_074428249.1">
    <property type="nucleotide sequence ID" value="NZ_CP016591.1"/>
</dbReference>
<keyword evidence="3 12" id="KW-1134">Transmembrane beta strand</keyword>
<name>A0A1B2A8Z2_9SPHN</name>
<feature type="short sequence motif" description="TonB C-terminal box" evidence="13">
    <location>
        <begin position="718"/>
        <end position="735"/>
    </location>
</feature>
<evidence type="ECO:0000256" key="12">
    <source>
        <dbReference type="PROSITE-ProRule" id="PRU01360"/>
    </source>
</evidence>
<dbReference type="PROSITE" id="PS52016">
    <property type="entry name" value="TONB_DEPENDENT_REC_3"/>
    <property type="match status" value="1"/>
</dbReference>
<evidence type="ECO:0000313" key="17">
    <source>
        <dbReference type="EMBL" id="ANY18629.1"/>
    </source>
</evidence>
<dbReference type="InterPro" id="IPR037066">
    <property type="entry name" value="Plug_dom_sf"/>
</dbReference>
<keyword evidence="2 12" id="KW-0813">Transport</keyword>
<dbReference type="Pfam" id="PF07715">
    <property type="entry name" value="Plug"/>
    <property type="match status" value="1"/>
</dbReference>
<keyword evidence="8" id="KW-0406">Ion transport</keyword>
<dbReference type="AlphaFoldDB" id="A0A1B2A8Z2"/>
<dbReference type="PANTHER" id="PTHR32552">
    <property type="entry name" value="FERRICHROME IRON RECEPTOR-RELATED"/>
    <property type="match status" value="1"/>
</dbReference>
<dbReference type="Pfam" id="PF00593">
    <property type="entry name" value="TonB_dep_Rec_b-barrel"/>
    <property type="match status" value="1"/>
</dbReference>
<evidence type="ECO:0000256" key="3">
    <source>
        <dbReference type="ARBA" id="ARBA00022452"/>
    </source>
</evidence>
<dbReference type="InterPro" id="IPR012910">
    <property type="entry name" value="Plug_dom"/>
</dbReference>
<dbReference type="PROSITE" id="PS01156">
    <property type="entry name" value="TONB_DEPENDENT_REC_2"/>
    <property type="match status" value="1"/>
</dbReference>
<keyword evidence="11 12" id="KW-0998">Cell outer membrane</keyword>
<evidence type="ECO:0000256" key="6">
    <source>
        <dbReference type="ARBA" id="ARBA00022729"/>
    </source>
</evidence>
<feature type="domain" description="TonB-dependent receptor plug" evidence="16">
    <location>
        <begin position="40"/>
        <end position="145"/>
    </location>
</feature>
<keyword evidence="4" id="KW-0410">Iron transport</keyword>
<feature type="domain" description="TonB-dependent receptor-like beta-barrel" evidence="15">
    <location>
        <begin position="270"/>
        <end position="696"/>
    </location>
</feature>
<keyword evidence="10 12" id="KW-0472">Membrane</keyword>
<dbReference type="CDD" id="cd01347">
    <property type="entry name" value="ligand_gated_channel"/>
    <property type="match status" value="1"/>
</dbReference>
<evidence type="ECO:0000256" key="7">
    <source>
        <dbReference type="ARBA" id="ARBA00023004"/>
    </source>
</evidence>
<comment type="subcellular location">
    <subcellularLocation>
        <location evidence="1 12">Cell outer membrane</location>
        <topology evidence="1 12">Multi-pass membrane protein</topology>
    </subcellularLocation>
</comment>
<evidence type="ECO:0000256" key="5">
    <source>
        <dbReference type="ARBA" id="ARBA00022692"/>
    </source>
</evidence>
<evidence type="ECO:0000256" key="2">
    <source>
        <dbReference type="ARBA" id="ARBA00022448"/>
    </source>
</evidence>
<evidence type="ECO:0000313" key="18">
    <source>
        <dbReference type="Proteomes" id="UP000092932"/>
    </source>
</evidence>
<dbReference type="InterPro" id="IPR036942">
    <property type="entry name" value="Beta-barrel_TonB_sf"/>
</dbReference>
<dbReference type="SUPFAM" id="SSF56935">
    <property type="entry name" value="Porins"/>
    <property type="match status" value="1"/>
</dbReference>
<keyword evidence="18" id="KW-1185">Reference proteome</keyword>
<proteinExistence type="inferred from homology"/>
<dbReference type="KEGG" id="ado:A6F68_00093"/>
<evidence type="ECO:0000256" key="10">
    <source>
        <dbReference type="ARBA" id="ARBA00023136"/>
    </source>
</evidence>
<evidence type="ECO:0000256" key="8">
    <source>
        <dbReference type="ARBA" id="ARBA00023065"/>
    </source>
</evidence>
<organism evidence="17 18">
    <name type="scientific">Tsuneonella dongtanensis</name>
    <dbReference type="NCBI Taxonomy" id="692370"/>
    <lineage>
        <taxon>Bacteria</taxon>
        <taxon>Pseudomonadati</taxon>
        <taxon>Pseudomonadota</taxon>
        <taxon>Alphaproteobacteria</taxon>
        <taxon>Sphingomonadales</taxon>
        <taxon>Erythrobacteraceae</taxon>
        <taxon>Tsuneonella</taxon>
    </lineage>
</organism>
<dbReference type="Gene3D" id="2.170.130.10">
    <property type="entry name" value="TonB-dependent receptor, plug domain"/>
    <property type="match status" value="1"/>
</dbReference>
<evidence type="ECO:0000256" key="9">
    <source>
        <dbReference type="ARBA" id="ARBA00023077"/>
    </source>
</evidence>
<accession>A0A1B2A8Z2</accession>
<evidence type="ECO:0000256" key="11">
    <source>
        <dbReference type="ARBA" id="ARBA00023237"/>
    </source>
</evidence>
<dbReference type="GO" id="GO:0009279">
    <property type="term" value="C:cell outer membrane"/>
    <property type="evidence" value="ECO:0007669"/>
    <property type="project" value="UniProtKB-SubCell"/>
</dbReference>
<evidence type="ECO:0000256" key="1">
    <source>
        <dbReference type="ARBA" id="ARBA00004571"/>
    </source>
</evidence>
<dbReference type="Gene3D" id="2.40.170.20">
    <property type="entry name" value="TonB-dependent receptor, beta-barrel domain"/>
    <property type="match status" value="1"/>
</dbReference>
<protein>
    <submittedName>
        <fullName evidence="17">Colicin I receptor</fullName>
    </submittedName>
</protein>
<evidence type="ECO:0000256" key="13">
    <source>
        <dbReference type="PROSITE-ProRule" id="PRU10144"/>
    </source>
</evidence>
<keyword evidence="6" id="KW-0732">Signal</keyword>
<dbReference type="PATRIC" id="fig|692370.5.peg.98"/>
<dbReference type="Proteomes" id="UP000092932">
    <property type="component" value="Chromosome"/>
</dbReference>
<sequence>MVPLSMLSISGAAIAQTAPSVADATPPEIIVTANRSESSIQDVPISVTAISGDELRDRNVVNLRDVVALVPNFSFRDSGFNIQYNIRGSVSIQTSGFQEQPVSTYIDDVFLGSPVANDAGLFDLERVEVLRGPQGTLFGRNSTGGLVNFITAKPDEEFGGYLNVQLGRYFHRVAEAAVNVPLGPNVRTRFAGKYVGRDDWQKNVGAGGGGFGALNQLAGRFSLEADLGPDLTALVQIQHNRNRDNQYANTGLGGSDPSRLVPGNGSTRFNCDLERILAGACADVTGAGVVRRATFMPADKKVVSIDVNDVYRDLNFTNLIGRLTWNLNAQTTITSLTSGQFMTFLNYDEFDGTDYLRFGGDRGNKTKQFLQELRVNGQYDTIDYVAGLFYLNVDSRNTDGIIPDQPLRLNPTTKSFAVFANITARIAEGLSLIAGGRQTWEDKAISVRRPFTGTTTNSFDDKRTDSFFTYRLGLQYEPTPDVLLFSTYSTGQKSGDFDTPNSATGQTNYFLPERTESVEVGAKTSFFNRALVINPTLFWQKTKDYQFGAPAIDPNTGRPTTINNPIDSYTSLGFELETVARPSRGIELGATVGYNRTEIQDPGTRTQTVQNVVYPLDGNQMPGTPKWQVNTYGAYSADLGDGSLLKFQGEYQWQSKIFWDISNNPFAIEKPYGIANFRINWSDANDQLSVGAYVENAFDKEYASLRFWLPGFPLYVIQWGNNPGRTYGLTAGLRF</sequence>
<evidence type="ECO:0000259" key="15">
    <source>
        <dbReference type="Pfam" id="PF00593"/>
    </source>
</evidence>
<dbReference type="EMBL" id="CP016591">
    <property type="protein sequence ID" value="ANY18629.1"/>
    <property type="molecule type" value="Genomic_DNA"/>
</dbReference>
<dbReference type="PANTHER" id="PTHR32552:SF81">
    <property type="entry name" value="TONB-DEPENDENT OUTER MEMBRANE RECEPTOR"/>
    <property type="match status" value="1"/>
</dbReference>
<dbReference type="GO" id="GO:0006826">
    <property type="term" value="P:iron ion transport"/>
    <property type="evidence" value="ECO:0007669"/>
    <property type="project" value="UniProtKB-KW"/>
</dbReference>
<evidence type="ECO:0000256" key="14">
    <source>
        <dbReference type="RuleBase" id="RU003357"/>
    </source>
</evidence>
<dbReference type="InterPro" id="IPR039426">
    <property type="entry name" value="TonB-dep_rcpt-like"/>
</dbReference>
<keyword evidence="7" id="KW-0408">Iron</keyword>
<dbReference type="InterPro" id="IPR000531">
    <property type="entry name" value="Beta-barrel_TonB"/>
</dbReference>
<reference evidence="17 18" key="1">
    <citation type="submission" date="2016-07" db="EMBL/GenBank/DDBJ databases">
        <title>Complete genome sequence of Altererythrobacter dongtanensis KCTC 22672, a type strain with esterase isolated from tidal flat.</title>
        <authorList>
            <person name="Cheng H."/>
            <person name="Wu Y.-H."/>
            <person name="Zhou P."/>
            <person name="Huo Y.-Y."/>
            <person name="Wang C.-S."/>
            <person name="Xu X.-W."/>
        </authorList>
    </citation>
    <scope>NUCLEOTIDE SEQUENCE [LARGE SCALE GENOMIC DNA]</scope>
    <source>
        <strain evidence="17 18">KCTC 22672</strain>
    </source>
</reference>
<evidence type="ECO:0000259" key="16">
    <source>
        <dbReference type="Pfam" id="PF07715"/>
    </source>
</evidence>
<keyword evidence="17" id="KW-0675">Receptor</keyword>